<dbReference type="Pfam" id="PF00239">
    <property type="entry name" value="Resolvase"/>
    <property type="match status" value="1"/>
</dbReference>
<dbReference type="InterPro" id="IPR036162">
    <property type="entry name" value="Resolvase-like_N_sf"/>
</dbReference>
<dbReference type="PANTHER" id="PTHR30461:SF23">
    <property type="entry name" value="DNA RECOMBINASE-RELATED"/>
    <property type="match status" value="1"/>
</dbReference>
<proteinExistence type="predicted"/>
<feature type="domain" description="Recombinase" evidence="3">
    <location>
        <begin position="196"/>
        <end position="317"/>
    </location>
</feature>
<evidence type="ECO:0000259" key="3">
    <source>
        <dbReference type="PROSITE" id="PS51737"/>
    </source>
</evidence>
<feature type="region of interest" description="Disordered" evidence="1">
    <location>
        <begin position="242"/>
        <end position="265"/>
    </location>
</feature>
<dbReference type="AlphaFoldDB" id="A0A3R7LIQ6"/>
<dbReference type="RefSeq" id="WP_078649802.1">
    <property type="nucleotide sequence ID" value="NZ_CP134822.1"/>
</dbReference>
<dbReference type="PANTHER" id="PTHR30461">
    <property type="entry name" value="DNA-INVERTASE FROM LAMBDOID PROPHAGE"/>
    <property type="match status" value="1"/>
</dbReference>
<dbReference type="Gene3D" id="3.40.50.1390">
    <property type="entry name" value="Resolvase, N-terminal catalytic domain"/>
    <property type="match status" value="1"/>
</dbReference>
<dbReference type="InterPro" id="IPR006119">
    <property type="entry name" value="Resolv_N"/>
</dbReference>
<accession>A0A3R7LIQ6</accession>
<dbReference type="Pfam" id="PF07508">
    <property type="entry name" value="Recombinase"/>
    <property type="match status" value="1"/>
</dbReference>
<name>A0A3R7LIQ6_9ACTN</name>
<protein>
    <recommendedName>
        <fullName evidence="6">Recombinase family protein</fullName>
    </recommendedName>
</protein>
<dbReference type="Proteomes" id="UP000028058">
    <property type="component" value="Unassembled WGS sequence"/>
</dbReference>
<gene>
    <name evidence="4" type="ORF">SFRA_030845</name>
</gene>
<feature type="domain" description="Resolvase/invertase-type recombinase catalytic" evidence="2">
    <location>
        <begin position="16"/>
        <end position="165"/>
    </location>
</feature>
<reference evidence="4 5" key="1">
    <citation type="journal article" date="2014" name="Genome Announc.">
        <title>Draft Genome Sequence of Streptomyces fradiae ATCC 19609, a Strain Highly Sensitive to Antibiotics.</title>
        <authorList>
            <person name="Bekker O.B."/>
            <person name="Klimina K.M."/>
            <person name="Vatlin A.A."/>
            <person name="Zakharevich N.V."/>
            <person name="Kasianov A.S."/>
            <person name="Danilenko V.N."/>
        </authorList>
    </citation>
    <scope>NUCLEOTIDE SEQUENCE [LARGE SCALE GENOMIC DNA]</scope>
    <source>
        <strain evidence="4 5">ATCC 19609</strain>
    </source>
</reference>
<dbReference type="GO" id="GO:0000150">
    <property type="term" value="F:DNA strand exchange activity"/>
    <property type="evidence" value="ECO:0007669"/>
    <property type="project" value="InterPro"/>
</dbReference>
<dbReference type="PROSITE" id="PS51736">
    <property type="entry name" value="RECOMBINASES_3"/>
    <property type="match status" value="1"/>
</dbReference>
<dbReference type="SMART" id="SM00857">
    <property type="entry name" value="Resolvase"/>
    <property type="match status" value="1"/>
</dbReference>
<evidence type="ECO:0000259" key="2">
    <source>
        <dbReference type="PROSITE" id="PS51736"/>
    </source>
</evidence>
<dbReference type="SUPFAM" id="SSF53041">
    <property type="entry name" value="Resolvase-like"/>
    <property type="match status" value="1"/>
</dbReference>
<evidence type="ECO:0008006" key="6">
    <source>
        <dbReference type="Google" id="ProtNLM"/>
    </source>
</evidence>
<dbReference type="InterPro" id="IPR038109">
    <property type="entry name" value="DNA_bind_recomb_sf"/>
</dbReference>
<organism evidence="4 5">
    <name type="scientific">Streptomyces xinghaiensis</name>
    <dbReference type="NCBI Taxonomy" id="1038928"/>
    <lineage>
        <taxon>Bacteria</taxon>
        <taxon>Bacillati</taxon>
        <taxon>Actinomycetota</taxon>
        <taxon>Actinomycetes</taxon>
        <taxon>Kitasatosporales</taxon>
        <taxon>Streptomycetaceae</taxon>
        <taxon>Streptomyces</taxon>
    </lineage>
</organism>
<feature type="compositionally biased region" description="Basic and acidic residues" evidence="1">
    <location>
        <begin position="315"/>
        <end position="327"/>
    </location>
</feature>
<dbReference type="CDD" id="cd00338">
    <property type="entry name" value="Ser_Recombinase"/>
    <property type="match status" value="1"/>
</dbReference>
<comment type="caution">
    <text evidence="4">The sequence shown here is derived from an EMBL/GenBank/DDBJ whole genome shotgun (WGS) entry which is preliminary data.</text>
</comment>
<dbReference type="Gene3D" id="3.90.1750.20">
    <property type="entry name" value="Putative Large Serine Recombinase, Chain B, Domain 2"/>
    <property type="match status" value="1"/>
</dbReference>
<evidence type="ECO:0000313" key="5">
    <source>
        <dbReference type="Proteomes" id="UP000028058"/>
    </source>
</evidence>
<evidence type="ECO:0000256" key="1">
    <source>
        <dbReference type="SAM" id="MobiDB-lite"/>
    </source>
</evidence>
<dbReference type="EMBL" id="JNAD02000021">
    <property type="protein sequence ID" value="RKM90861.1"/>
    <property type="molecule type" value="Genomic_DNA"/>
</dbReference>
<dbReference type="InterPro" id="IPR050639">
    <property type="entry name" value="SSR_resolvase"/>
</dbReference>
<sequence length="542" mass="60562">MNTRSSTTGADRSDRLNAGYDRVSLDEQKTGRGVASQHEENAEFAQELGHPLTARYSDSGFSAYSGIERPDYQRLLRDIIANLIAVVVVWHADRLTRDTAEGLAFIELCRKHKVRLFSVQRGSEYNFNRAKGRADFLRDIVAAQEESAHKGERVALARKRQARNGEFGGGMRRYGWGVETGRFRSVCVNPKADITERQYEDRPILDMSKHRPEERDEIRRWAKELLSGVSMAQLLRDLATRKVPTQAQTDGRKDRRTGKTGESKWNSRTIKQILTSPRVSGHAEYRGEIVKRDAYDAIIPEEKRQALISLFSSDTRTDPKTGRDVPRKTSPGNTPKWLGSLIYECPICDDGSTLSVRSNHKGEPVYRCRTCHRGRQSAVGVDKHVEAFIIARLSRPDVANLIPAAPETDFKALREEAQELERRKEEAGVSYARGRISLAVLETATAEIAGRLAEITAQLSASARTSPLAPFVATDDAQSVWASLSLGHRREVLRTLVRVVVRPKKHSRGRPRKGAAPYVFDTGAVEITLNRAAPVATEKEAA</sequence>
<dbReference type="GO" id="GO:0003677">
    <property type="term" value="F:DNA binding"/>
    <property type="evidence" value="ECO:0007669"/>
    <property type="project" value="InterPro"/>
</dbReference>
<dbReference type="InterPro" id="IPR011109">
    <property type="entry name" value="DNA_bind_recombinase_dom"/>
</dbReference>
<feature type="region of interest" description="Disordered" evidence="1">
    <location>
        <begin position="1"/>
        <end position="22"/>
    </location>
</feature>
<dbReference type="PROSITE" id="PS51737">
    <property type="entry name" value="RECOMBINASE_DNA_BIND"/>
    <property type="match status" value="1"/>
</dbReference>
<dbReference type="OrthoDB" id="4500247at2"/>
<feature type="region of interest" description="Disordered" evidence="1">
    <location>
        <begin position="314"/>
        <end position="333"/>
    </location>
</feature>
<evidence type="ECO:0000313" key="4">
    <source>
        <dbReference type="EMBL" id="RKM90861.1"/>
    </source>
</evidence>
<keyword evidence="5" id="KW-1185">Reference proteome</keyword>
<feature type="compositionally biased region" description="Basic and acidic residues" evidence="1">
    <location>
        <begin position="250"/>
        <end position="262"/>
    </location>
</feature>
<feature type="compositionally biased region" description="Polar residues" evidence="1">
    <location>
        <begin position="1"/>
        <end position="10"/>
    </location>
</feature>